<keyword evidence="3" id="KW-1185">Reference proteome</keyword>
<evidence type="ECO:0000256" key="1">
    <source>
        <dbReference type="SAM" id="MobiDB-lite"/>
    </source>
</evidence>
<feature type="region of interest" description="Disordered" evidence="1">
    <location>
        <begin position="1"/>
        <end position="21"/>
    </location>
</feature>
<gene>
    <name evidence="2" type="ORF">FWK35_00033841</name>
</gene>
<protein>
    <submittedName>
        <fullName evidence="2">Zinc finger BED domain-containing protein 1-like</fullName>
    </submittedName>
</protein>
<reference evidence="2 3" key="1">
    <citation type="submission" date="2019-08" db="EMBL/GenBank/DDBJ databases">
        <title>Whole genome of Aphis craccivora.</title>
        <authorList>
            <person name="Voronova N.V."/>
            <person name="Shulinski R.S."/>
            <person name="Bandarenka Y.V."/>
            <person name="Zhorov D.G."/>
            <person name="Warner D."/>
        </authorList>
    </citation>
    <scope>NUCLEOTIDE SEQUENCE [LARGE SCALE GENOMIC DNA]</scope>
    <source>
        <strain evidence="2">180601</strain>
        <tissue evidence="2">Whole Body</tissue>
    </source>
</reference>
<sequence length="119" mass="13788">MVTEQQMKSKQKSQERYDRTAVPLQLNEGDKVIVQEKTSKGKLAPKWLGSFTVVETNADSPNSGRFQVTSFQNSSGLYFEAMEPLRISYTNWDFITYVNLTTYYMKYQILQKLHDQTGD</sequence>
<comment type="caution">
    <text evidence="2">The sequence shown here is derived from an EMBL/GenBank/DDBJ whole genome shotgun (WGS) entry which is preliminary data.</text>
</comment>
<feature type="non-terminal residue" evidence="2">
    <location>
        <position position="119"/>
    </location>
</feature>
<evidence type="ECO:0000313" key="2">
    <source>
        <dbReference type="EMBL" id="KAF0702244.1"/>
    </source>
</evidence>
<evidence type="ECO:0000313" key="3">
    <source>
        <dbReference type="Proteomes" id="UP000478052"/>
    </source>
</evidence>
<accession>A0A6G0VNJ9</accession>
<dbReference type="EMBL" id="VUJU01014368">
    <property type="protein sequence ID" value="KAF0702244.1"/>
    <property type="molecule type" value="Genomic_DNA"/>
</dbReference>
<dbReference type="AlphaFoldDB" id="A0A6G0VNJ9"/>
<organism evidence="2 3">
    <name type="scientific">Aphis craccivora</name>
    <name type="common">Cowpea aphid</name>
    <dbReference type="NCBI Taxonomy" id="307492"/>
    <lineage>
        <taxon>Eukaryota</taxon>
        <taxon>Metazoa</taxon>
        <taxon>Ecdysozoa</taxon>
        <taxon>Arthropoda</taxon>
        <taxon>Hexapoda</taxon>
        <taxon>Insecta</taxon>
        <taxon>Pterygota</taxon>
        <taxon>Neoptera</taxon>
        <taxon>Paraneoptera</taxon>
        <taxon>Hemiptera</taxon>
        <taxon>Sternorrhyncha</taxon>
        <taxon>Aphidomorpha</taxon>
        <taxon>Aphidoidea</taxon>
        <taxon>Aphididae</taxon>
        <taxon>Aphidini</taxon>
        <taxon>Aphis</taxon>
        <taxon>Aphis</taxon>
    </lineage>
</organism>
<dbReference type="OrthoDB" id="6624460at2759"/>
<proteinExistence type="predicted"/>
<name>A0A6G0VNJ9_APHCR</name>
<dbReference type="Proteomes" id="UP000478052">
    <property type="component" value="Unassembled WGS sequence"/>
</dbReference>